<organism evidence="2 3">
    <name type="scientific">Tribonema minus</name>
    <dbReference type="NCBI Taxonomy" id="303371"/>
    <lineage>
        <taxon>Eukaryota</taxon>
        <taxon>Sar</taxon>
        <taxon>Stramenopiles</taxon>
        <taxon>Ochrophyta</taxon>
        <taxon>PX clade</taxon>
        <taxon>Xanthophyceae</taxon>
        <taxon>Tribonematales</taxon>
        <taxon>Tribonemataceae</taxon>
        <taxon>Tribonema</taxon>
    </lineage>
</organism>
<comment type="caution">
    <text evidence="2">The sequence shown here is derived from an EMBL/GenBank/DDBJ whole genome shotgun (WGS) entry which is preliminary data.</text>
</comment>
<protein>
    <submittedName>
        <fullName evidence="2">Uncharacterized protein</fullName>
    </submittedName>
</protein>
<dbReference type="EMBL" id="JAFCMP010000257">
    <property type="protein sequence ID" value="KAG5182271.1"/>
    <property type="molecule type" value="Genomic_DNA"/>
</dbReference>
<evidence type="ECO:0000313" key="3">
    <source>
        <dbReference type="Proteomes" id="UP000664859"/>
    </source>
</evidence>
<dbReference type="Proteomes" id="UP000664859">
    <property type="component" value="Unassembled WGS sequence"/>
</dbReference>
<gene>
    <name evidence="2" type="ORF">JKP88DRAFT_263329</name>
</gene>
<proteinExistence type="predicted"/>
<keyword evidence="3" id="KW-1185">Reference proteome</keyword>
<evidence type="ECO:0000256" key="1">
    <source>
        <dbReference type="SAM" id="MobiDB-lite"/>
    </source>
</evidence>
<dbReference type="AlphaFoldDB" id="A0A835YVQ0"/>
<feature type="region of interest" description="Disordered" evidence="1">
    <location>
        <begin position="208"/>
        <end position="248"/>
    </location>
</feature>
<feature type="compositionally biased region" description="Basic residues" evidence="1">
    <location>
        <begin position="222"/>
        <end position="243"/>
    </location>
</feature>
<feature type="region of interest" description="Disordered" evidence="1">
    <location>
        <begin position="93"/>
        <end position="114"/>
    </location>
</feature>
<accession>A0A835YVQ0</accession>
<evidence type="ECO:0000313" key="2">
    <source>
        <dbReference type="EMBL" id="KAG5182271.1"/>
    </source>
</evidence>
<reference evidence="2" key="1">
    <citation type="submission" date="2021-02" db="EMBL/GenBank/DDBJ databases">
        <title>First Annotated Genome of the Yellow-green Alga Tribonema minus.</title>
        <authorList>
            <person name="Mahan K.M."/>
        </authorList>
    </citation>
    <scope>NUCLEOTIDE SEQUENCE</scope>
    <source>
        <strain evidence="2">UTEX B ZZ1240</strain>
    </source>
</reference>
<sequence>MMSWMWGDPLYWGAAAGWSGPESEAASTQAAVSDALPCVKPEATEVGSIGPAAFASDSRCDTPFADEFLGDDYADAARTLISVRKSVSPPLPPEVISGTTWQPRSPPASASEPLLASGDTAAAVTFNRKRFVGGKCAVMTCHRPTDAQACALDVLCRIHAELEPEYRRQKAIMDAPKLQMKEKQQLQRKSRPMARFRQVLPGLLRPVSPVEQEQKPAVRQAGRAHHAASAHRSTRRAGTKRKANAVEIKMEPAEMFPRLL</sequence>
<name>A0A835YVQ0_9STRA</name>